<keyword evidence="4" id="KW-0479">Metal-binding</keyword>
<dbReference type="GO" id="GO:0000287">
    <property type="term" value="F:magnesium ion binding"/>
    <property type="evidence" value="ECO:0007669"/>
    <property type="project" value="InterPro"/>
</dbReference>
<dbReference type="OrthoDB" id="1608002at2759"/>
<dbReference type="EC" id="3.6.1.1" evidence="3"/>
<keyword evidence="8" id="KW-1185">Reference proteome</keyword>
<dbReference type="SUPFAM" id="SSF50324">
    <property type="entry name" value="Inorganic pyrophosphatase"/>
    <property type="match status" value="1"/>
</dbReference>
<organism evidence="7 8">
    <name type="scientific">Cordyceps confragosa</name>
    <name type="common">Lecanicillium lecanii</name>
    <dbReference type="NCBI Taxonomy" id="2714763"/>
    <lineage>
        <taxon>Eukaryota</taxon>
        <taxon>Fungi</taxon>
        <taxon>Dikarya</taxon>
        <taxon>Ascomycota</taxon>
        <taxon>Pezizomycotina</taxon>
        <taxon>Sordariomycetes</taxon>
        <taxon>Hypocreomycetidae</taxon>
        <taxon>Hypocreales</taxon>
        <taxon>Cordycipitaceae</taxon>
        <taxon>Akanthomyces</taxon>
    </lineage>
</organism>
<dbReference type="PANTHER" id="PTHR10286">
    <property type="entry name" value="INORGANIC PYROPHOSPHATASE"/>
    <property type="match status" value="1"/>
</dbReference>
<dbReference type="InterPro" id="IPR036649">
    <property type="entry name" value="Pyrophosphatase_sf"/>
</dbReference>
<dbReference type="GO" id="GO:0005737">
    <property type="term" value="C:cytoplasm"/>
    <property type="evidence" value="ECO:0007669"/>
    <property type="project" value="InterPro"/>
</dbReference>
<evidence type="ECO:0000313" key="8">
    <source>
        <dbReference type="Proteomes" id="UP000243081"/>
    </source>
</evidence>
<evidence type="ECO:0000313" key="7">
    <source>
        <dbReference type="EMBL" id="OAR02352.1"/>
    </source>
</evidence>
<protein>
    <recommendedName>
        <fullName evidence="3">inorganic diphosphatase</fullName>
        <ecNumber evidence="3">3.6.1.1</ecNumber>
    </recommendedName>
</protein>
<evidence type="ECO:0000256" key="6">
    <source>
        <dbReference type="ARBA" id="ARBA00022842"/>
    </source>
</evidence>
<comment type="cofactor">
    <cofactor evidence="1">
        <name>Mg(2+)</name>
        <dbReference type="ChEBI" id="CHEBI:18420"/>
    </cofactor>
</comment>
<comment type="caution">
    <text evidence="7">The sequence shown here is derived from an EMBL/GenBank/DDBJ whole genome shotgun (WGS) entry which is preliminary data.</text>
</comment>
<dbReference type="GO" id="GO:0004427">
    <property type="term" value="F:inorganic diphosphate phosphatase activity"/>
    <property type="evidence" value="ECO:0007669"/>
    <property type="project" value="UniProtKB-EC"/>
</dbReference>
<proteinExistence type="inferred from homology"/>
<dbReference type="InterPro" id="IPR008162">
    <property type="entry name" value="Pyrophosphatase"/>
</dbReference>
<comment type="similarity">
    <text evidence="2">Belongs to the PPase family.</text>
</comment>
<dbReference type="GO" id="GO:0006796">
    <property type="term" value="P:phosphate-containing compound metabolic process"/>
    <property type="evidence" value="ECO:0007669"/>
    <property type="project" value="InterPro"/>
</dbReference>
<keyword evidence="6" id="KW-0460">Magnesium</keyword>
<dbReference type="EMBL" id="LUKN01000737">
    <property type="protein sequence ID" value="OAR02352.1"/>
    <property type="molecule type" value="Genomic_DNA"/>
</dbReference>
<name>A0A179IKD9_CORDF</name>
<sequence>MASSDPSSAYSCRRIGPANTKGHVIYLQDEKGSPISAAHDIPLYVPREPSLLHMVVTAPRWTNATMKTSLDGTLNPIRQETRKGKLRYALNIFPHHGYIWNYGYLPQPTWTWESPIVTHPQTKRQGDNYCLDVCEIGQNIGYTGQVKKIKILGAMALINNGETDWKIVAIDVNDRFANQLNSIEDVEYWRAGFLRATNEWLRVQDIPEGKKEKEFAFTGECKNKE</sequence>
<gene>
    <name evidence="7" type="ORF">LLEC1_03368</name>
</gene>
<accession>A0A179IKD9</accession>
<reference evidence="7 8" key="1">
    <citation type="submission" date="2016-03" db="EMBL/GenBank/DDBJ databases">
        <title>Fine-scale spatial genetic structure of a fungal parasite of coffee scale insects.</title>
        <authorList>
            <person name="Jackson D."/>
            <person name="Zemenick K.A."/>
            <person name="Malloure B."/>
            <person name="Quandt C.A."/>
            <person name="James T.Y."/>
        </authorList>
    </citation>
    <scope>NUCLEOTIDE SEQUENCE [LARGE SCALE GENOMIC DNA]</scope>
    <source>
        <strain evidence="7 8">UM487</strain>
    </source>
</reference>
<evidence type="ECO:0000256" key="4">
    <source>
        <dbReference type="ARBA" id="ARBA00022723"/>
    </source>
</evidence>
<dbReference type="Gene3D" id="3.90.80.10">
    <property type="entry name" value="Inorganic pyrophosphatase"/>
    <property type="match status" value="1"/>
</dbReference>
<dbReference type="OMA" id="CASQYNA"/>
<dbReference type="Proteomes" id="UP000243081">
    <property type="component" value="Unassembled WGS sequence"/>
</dbReference>
<evidence type="ECO:0000256" key="1">
    <source>
        <dbReference type="ARBA" id="ARBA00001946"/>
    </source>
</evidence>
<dbReference type="AlphaFoldDB" id="A0A179IKD9"/>
<dbReference type="Pfam" id="PF00719">
    <property type="entry name" value="Pyrophosphatase"/>
    <property type="match status" value="1"/>
</dbReference>
<evidence type="ECO:0000256" key="5">
    <source>
        <dbReference type="ARBA" id="ARBA00022801"/>
    </source>
</evidence>
<keyword evidence="5" id="KW-0378">Hydrolase</keyword>
<evidence type="ECO:0000256" key="3">
    <source>
        <dbReference type="ARBA" id="ARBA00012146"/>
    </source>
</evidence>
<evidence type="ECO:0000256" key="2">
    <source>
        <dbReference type="ARBA" id="ARBA00006220"/>
    </source>
</evidence>